<dbReference type="SFLD" id="SFLDG01136">
    <property type="entry name" value="C1.6:_Phosphoserine_Phosphatas"/>
    <property type="match status" value="1"/>
</dbReference>
<comment type="similarity">
    <text evidence="2">Belongs to the KdsC family.</text>
</comment>
<proteinExistence type="inferred from homology"/>
<keyword evidence="6 7" id="KW-0460">Magnesium</keyword>
<dbReference type="GO" id="GO:0046872">
    <property type="term" value="F:metal ion binding"/>
    <property type="evidence" value="ECO:0007669"/>
    <property type="project" value="UniProtKB-KW"/>
</dbReference>
<feature type="binding site" evidence="7">
    <location>
        <position position="11"/>
    </location>
    <ligand>
        <name>Mg(2+)</name>
        <dbReference type="ChEBI" id="CHEBI:18420"/>
    </ligand>
</feature>
<organism evidence="8 9">
    <name type="scientific">Paenibacillus lautus</name>
    <name type="common">Bacillus lautus</name>
    <dbReference type="NCBI Taxonomy" id="1401"/>
    <lineage>
        <taxon>Bacteria</taxon>
        <taxon>Bacillati</taxon>
        <taxon>Bacillota</taxon>
        <taxon>Bacilli</taxon>
        <taxon>Bacillales</taxon>
        <taxon>Paenibacillaceae</taxon>
        <taxon>Paenibacillus</taxon>
    </lineage>
</organism>
<accession>A0A1R1ALM2</accession>
<evidence type="ECO:0000256" key="6">
    <source>
        <dbReference type="ARBA" id="ARBA00022842"/>
    </source>
</evidence>
<dbReference type="Proteomes" id="UP000187074">
    <property type="component" value="Unassembled WGS sequence"/>
</dbReference>
<evidence type="ECO:0000313" key="8">
    <source>
        <dbReference type="EMBL" id="OME86469.1"/>
    </source>
</evidence>
<dbReference type="FunFam" id="3.40.50.1000:FF:000029">
    <property type="entry name" value="3-deoxy-D-manno-octulosonate 8-phosphate phosphatase KdsC"/>
    <property type="match status" value="1"/>
</dbReference>
<dbReference type="NCBIfam" id="TIGR01670">
    <property type="entry name" value="KdsC-phosphatas"/>
    <property type="match status" value="1"/>
</dbReference>
<dbReference type="InterPro" id="IPR023214">
    <property type="entry name" value="HAD_sf"/>
</dbReference>
<dbReference type="SFLD" id="SFLDS00003">
    <property type="entry name" value="Haloacid_Dehalogenase"/>
    <property type="match status" value="1"/>
</dbReference>
<dbReference type="SFLD" id="SFLDG01138">
    <property type="entry name" value="C1.6.2:_Deoxy-d-mannose-octulo"/>
    <property type="match status" value="1"/>
</dbReference>
<dbReference type="AlphaFoldDB" id="A0A1R1ALM2"/>
<dbReference type="InterPro" id="IPR010023">
    <property type="entry name" value="KdsC_fam"/>
</dbReference>
<comment type="subunit">
    <text evidence="3">Homotetramer.</text>
</comment>
<comment type="cofactor">
    <cofactor evidence="1 7">
        <name>Mg(2+)</name>
        <dbReference type="ChEBI" id="CHEBI:18420"/>
    </cofactor>
</comment>
<evidence type="ECO:0000256" key="2">
    <source>
        <dbReference type="ARBA" id="ARBA00005893"/>
    </source>
</evidence>
<evidence type="ECO:0000256" key="3">
    <source>
        <dbReference type="ARBA" id="ARBA00011881"/>
    </source>
</evidence>
<dbReference type="STRING" id="1401.BK123_32670"/>
<comment type="caution">
    <text evidence="8">The sequence shown here is derived from an EMBL/GenBank/DDBJ whole genome shotgun (WGS) entry which is preliminary data.</text>
</comment>
<dbReference type="PIRSF" id="PIRSF006118">
    <property type="entry name" value="KDO8-P_Ptase"/>
    <property type="match status" value="1"/>
</dbReference>
<dbReference type="InterPro" id="IPR050793">
    <property type="entry name" value="CMP-NeuNAc_synthase"/>
</dbReference>
<dbReference type="NCBIfam" id="TIGR01662">
    <property type="entry name" value="HAD-SF-IIIA"/>
    <property type="match status" value="1"/>
</dbReference>
<sequence>MSSSIKLICLDVDGTMTDGSIYIGTDGEIFKGFNVKDGMGIQLAMQAGVQFAIITGRESDIVLERAKELGITSVYQKCGNKDDVIRTLKRQHQLAKEEIAYIGDDVNDVVVRDEVGLFVVVGDAHSKAKQAADIILNSGGGKGAIREFIDEVILND</sequence>
<dbReference type="RefSeq" id="WP_076326463.1">
    <property type="nucleotide sequence ID" value="NZ_MRTF01000021.1"/>
</dbReference>
<evidence type="ECO:0008006" key="10">
    <source>
        <dbReference type="Google" id="ProtNLM"/>
    </source>
</evidence>
<dbReference type="Gene3D" id="3.40.50.1000">
    <property type="entry name" value="HAD superfamily/HAD-like"/>
    <property type="match status" value="1"/>
</dbReference>
<feature type="binding site" evidence="7">
    <location>
        <position position="104"/>
    </location>
    <ligand>
        <name>Mg(2+)</name>
        <dbReference type="ChEBI" id="CHEBI:18420"/>
    </ligand>
</feature>
<dbReference type="Pfam" id="PF08282">
    <property type="entry name" value="Hydrolase_3"/>
    <property type="match status" value="1"/>
</dbReference>
<dbReference type="InterPro" id="IPR036412">
    <property type="entry name" value="HAD-like_sf"/>
</dbReference>
<dbReference type="OrthoDB" id="9805604at2"/>
<reference evidence="8 9" key="1">
    <citation type="submission" date="2016-11" db="EMBL/GenBank/DDBJ databases">
        <title>Paenibacillus species isolates.</title>
        <authorList>
            <person name="Beno S.M."/>
        </authorList>
    </citation>
    <scope>NUCLEOTIDE SEQUENCE [LARGE SCALE GENOMIC DNA]</scope>
    <source>
        <strain evidence="8 9">FSL F4-0100</strain>
    </source>
</reference>
<evidence type="ECO:0000256" key="1">
    <source>
        <dbReference type="ARBA" id="ARBA00001946"/>
    </source>
</evidence>
<feature type="binding site" evidence="7">
    <location>
        <position position="13"/>
    </location>
    <ligand>
        <name>substrate</name>
    </ligand>
</feature>
<dbReference type="GO" id="GO:0008781">
    <property type="term" value="F:N-acylneuraminate cytidylyltransferase activity"/>
    <property type="evidence" value="ECO:0007669"/>
    <property type="project" value="TreeGrafter"/>
</dbReference>
<dbReference type="EMBL" id="MRTF01000021">
    <property type="protein sequence ID" value="OME86469.1"/>
    <property type="molecule type" value="Genomic_DNA"/>
</dbReference>
<evidence type="ECO:0000313" key="9">
    <source>
        <dbReference type="Proteomes" id="UP000187074"/>
    </source>
</evidence>
<dbReference type="PANTHER" id="PTHR21485">
    <property type="entry name" value="HAD SUPERFAMILY MEMBERS CMAS AND KDSC"/>
    <property type="match status" value="1"/>
</dbReference>
<protein>
    <recommendedName>
        <fullName evidence="10">3-deoxy-D-manno-octulosonate 8-phosphate phosphatase</fullName>
    </recommendedName>
</protein>
<evidence type="ECO:0000256" key="4">
    <source>
        <dbReference type="ARBA" id="ARBA00022723"/>
    </source>
</evidence>
<dbReference type="PANTHER" id="PTHR21485:SF3">
    <property type="entry name" value="N-ACYLNEURAMINATE CYTIDYLYLTRANSFERASE"/>
    <property type="match status" value="1"/>
</dbReference>
<evidence type="ECO:0000256" key="7">
    <source>
        <dbReference type="PIRSR" id="PIRSR006118-2"/>
    </source>
</evidence>
<name>A0A1R1ALM2_PAELA</name>
<keyword evidence="4 7" id="KW-0479">Metal-binding</keyword>
<gene>
    <name evidence="8" type="ORF">BK123_32670</name>
</gene>
<dbReference type="InterPro" id="IPR006549">
    <property type="entry name" value="HAD-SF_hydro_IIIA"/>
</dbReference>
<dbReference type="SUPFAM" id="SSF56784">
    <property type="entry name" value="HAD-like"/>
    <property type="match status" value="1"/>
</dbReference>
<evidence type="ECO:0000256" key="5">
    <source>
        <dbReference type="ARBA" id="ARBA00022801"/>
    </source>
</evidence>
<dbReference type="GO" id="GO:0016788">
    <property type="term" value="F:hydrolase activity, acting on ester bonds"/>
    <property type="evidence" value="ECO:0007669"/>
    <property type="project" value="InterPro"/>
</dbReference>
<keyword evidence="5" id="KW-0378">Hydrolase</keyword>